<dbReference type="EMBL" id="SPHZ02000008">
    <property type="protein sequence ID" value="KAF0904023.1"/>
    <property type="molecule type" value="Genomic_DNA"/>
</dbReference>
<comment type="caution">
    <text evidence="1">The sequence shown here is derived from an EMBL/GenBank/DDBJ whole genome shotgun (WGS) entry which is preliminary data.</text>
</comment>
<keyword evidence="2" id="KW-1185">Reference proteome</keyword>
<accession>A0A6G1CWW4</accession>
<sequence length="75" mass="8193">MTTAVTTNLHQAIREKRTQSDLQEGKHLVTTPLTSAQFLGVASSQCGLPKICTAPRSVLVDSSRWRGRGEGKKWA</sequence>
<dbReference type="AlphaFoldDB" id="A0A6G1CWW4"/>
<protein>
    <submittedName>
        <fullName evidence="1">Uncharacterized protein</fullName>
    </submittedName>
</protein>
<proteinExistence type="predicted"/>
<evidence type="ECO:0000313" key="1">
    <source>
        <dbReference type="EMBL" id="KAF0904023.1"/>
    </source>
</evidence>
<dbReference type="Proteomes" id="UP000479710">
    <property type="component" value="Unassembled WGS sequence"/>
</dbReference>
<reference evidence="1 2" key="1">
    <citation type="submission" date="2019-11" db="EMBL/GenBank/DDBJ databases">
        <title>Whole genome sequence of Oryza granulata.</title>
        <authorList>
            <person name="Li W."/>
        </authorList>
    </citation>
    <scope>NUCLEOTIDE SEQUENCE [LARGE SCALE GENOMIC DNA]</scope>
    <source>
        <strain evidence="2">cv. Menghai</strain>
        <tissue evidence="1">Leaf</tissue>
    </source>
</reference>
<organism evidence="1 2">
    <name type="scientific">Oryza meyeriana var. granulata</name>
    <dbReference type="NCBI Taxonomy" id="110450"/>
    <lineage>
        <taxon>Eukaryota</taxon>
        <taxon>Viridiplantae</taxon>
        <taxon>Streptophyta</taxon>
        <taxon>Embryophyta</taxon>
        <taxon>Tracheophyta</taxon>
        <taxon>Spermatophyta</taxon>
        <taxon>Magnoliopsida</taxon>
        <taxon>Liliopsida</taxon>
        <taxon>Poales</taxon>
        <taxon>Poaceae</taxon>
        <taxon>BOP clade</taxon>
        <taxon>Oryzoideae</taxon>
        <taxon>Oryzeae</taxon>
        <taxon>Oryzinae</taxon>
        <taxon>Oryza</taxon>
        <taxon>Oryza meyeriana</taxon>
    </lineage>
</organism>
<gene>
    <name evidence="1" type="ORF">E2562_030719</name>
</gene>
<name>A0A6G1CWW4_9ORYZ</name>
<evidence type="ECO:0000313" key="2">
    <source>
        <dbReference type="Proteomes" id="UP000479710"/>
    </source>
</evidence>